<gene>
    <name evidence="1" type="ORF">Bca52824_088979</name>
</gene>
<accession>A0A8X7TRB8</accession>
<dbReference type="EMBL" id="JAAMPC010000017">
    <property type="protein sequence ID" value="KAG2249351.1"/>
    <property type="molecule type" value="Genomic_DNA"/>
</dbReference>
<name>A0A8X7TRB8_BRACI</name>
<evidence type="ECO:0000313" key="1">
    <source>
        <dbReference type="EMBL" id="KAG2249351.1"/>
    </source>
</evidence>
<evidence type="ECO:0000313" key="2">
    <source>
        <dbReference type="Proteomes" id="UP000886595"/>
    </source>
</evidence>
<sequence>MCTVSAKGCLSSWSPVHSIHSIEPCHLTSPSHGCDAEWGTDSGKVEQNVSVKTKVNTHKSNQ</sequence>
<keyword evidence="2" id="KW-1185">Reference proteome</keyword>
<protein>
    <submittedName>
        <fullName evidence="1">Uncharacterized protein</fullName>
    </submittedName>
</protein>
<proteinExistence type="predicted"/>
<reference evidence="1 2" key="1">
    <citation type="submission" date="2020-02" db="EMBL/GenBank/DDBJ databases">
        <authorList>
            <person name="Ma Q."/>
            <person name="Huang Y."/>
            <person name="Song X."/>
            <person name="Pei D."/>
        </authorList>
    </citation>
    <scope>NUCLEOTIDE SEQUENCE [LARGE SCALE GENOMIC DNA]</scope>
    <source>
        <strain evidence="1">Sxm20200214</strain>
        <tissue evidence="1">Leaf</tissue>
    </source>
</reference>
<dbReference type="Proteomes" id="UP000886595">
    <property type="component" value="Unassembled WGS sequence"/>
</dbReference>
<organism evidence="1 2">
    <name type="scientific">Brassica carinata</name>
    <name type="common">Ethiopian mustard</name>
    <name type="synonym">Abyssinian cabbage</name>
    <dbReference type="NCBI Taxonomy" id="52824"/>
    <lineage>
        <taxon>Eukaryota</taxon>
        <taxon>Viridiplantae</taxon>
        <taxon>Streptophyta</taxon>
        <taxon>Embryophyta</taxon>
        <taxon>Tracheophyta</taxon>
        <taxon>Spermatophyta</taxon>
        <taxon>Magnoliopsida</taxon>
        <taxon>eudicotyledons</taxon>
        <taxon>Gunneridae</taxon>
        <taxon>Pentapetalae</taxon>
        <taxon>rosids</taxon>
        <taxon>malvids</taxon>
        <taxon>Brassicales</taxon>
        <taxon>Brassicaceae</taxon>
        <taxon>Brassiceae</taxon>
        <taxon>Brassica</taxon>
    </lineage>
</organism>
<dbReference type="AlphaFoldDB" id="A0A8X7TRB8"/>
<comment type="caution">
    <text evidence="1">The sequence shown here is derived from an EMBL/GenBank/DDBJ whole genome shotgun (WGS) entry which is preliminary data.</text>
</comment>